<keyword evidence="3" id="KW-1133">Transmembrane helix</keyword>
<evidence type="ECO:0000256" key="2">
    <source>
        <dbReference type="SAM" id="MobiDB-lite"/>
    </source>
</evidence>
<accession>A0A4S2F3Y6</accession>
<evidence type="ECO:0000313" key="4">
    <source>
        <dbReference type="EMBL" id="TGY63182.1"/>
    </source>
</evidence>
<dbReference type="OrthoDB" id="7177610at2"/>
<gene>
    <name evidence="4" type="ORF">E5334_01380</name>
</gene>
<evidence type="ECO:0000313" key="5">
    <source>
        <dbReference type="Proteomes" id="UP000310263"/>
    </source>
</evidence>
<feature type="compositionally biased region" description="Pro residues" evidence="2">
    <location>
        <begin position="81"/>
        <end position="93"/>
    </location>
</feature>
<organism evidence="4 5">
    <name type="scientific">Muricaecibacterium torontonense</name>
    <dbReference type="NCBI Taxonomy" id="3032871"/>
    <lineage>
        <taxon>Bacteria</taxon>
        <taxon>Bacillati</taxon>
        <taxon>Actinomycetota</taxon>
        <taxon>Coriobacteriia</taxon>
        <taxon>Coriobacteriales</taxon>
        <taxon>Atopobiaceae</taxon>
        <taxon>Muricaecibacterium</taxon>
    </lineage>
</organism>
<sequence>MGLNLWQTVKSLVMRNATEAFDEAEFEQDSMLELDDDVRTVIITAMEHAKGFSPKVIASWALGGVLALSVITSAFAGGLPATPPNAPEPPSPVPVAQAAPESEEEPQASDVRVSVVVPEQWPMEDAEAASVVVEVTGTADDGEKVAQSVSVVPGSSRTLILEPGAYSVAAKTSEVTLADMVFVASGQTLAVDGSGDDLSATVAFVLDDAKTQEIADVKAEAQRASEEEAARQAEAERQAEVERQAAEAEAAQQAEAAAVEAQRNEQTVYITDTGSKYHNAGCRHLKESRHAISLSEAQARGYEPCKHRQPCRHCH</sequence>
<name>A0A4S2F3Y6_9ACTN</name>
<dbReference type="AlphaFoldDB" id="A0A4S2F3Y6"/>
<keyword evidence="3" id="KW-0472">Membrane</keyword>
<keyword evidence="3" id="KW-0812">Transmembrane</keyword>
<dbReference type="EMBL" id="SRYE01000001">
    <property type="protein sequence ID" value="TGY63182.1"/>
    <property type="molecule type" value="Genomic_DNA"/>
</dbReference>
<feature type="transmembrane region" description="Helical" evidence="3">
    <location>
        <begin position="56"/>
        <end position="79"/>
    </location>
</feature>
<keyword evidence="1" id="KW-0175">Coiled coil</keyword>
<comment type="caution">
    <text evidence="4">The sequence shown here is derived from an EMBL/GenBank/DDBJ whole genome shotgun (WGS) entry which is preliminary data.</text>
</comment>
<proteinExistence type="predicted"/>
<reference evidence="4 5" key="1">
    <citation type="submission" date="2019-04" db="EMBL/GenBank/DDBJ databases">
        <title>Microbes associate with the intestines of laboratory mice.</title>
        <authorList>
            <person name="Navarre W."/>
            <person name="Wong E."/>
            <person name="Huang K."/>
            <person name="Tropini C."/>
            <person name="Ng K."/>
            <person name="Yu B."/>
        </authorList>
    </citation>
    <scope>NUCLEOTIDE SEQUENCE [LARGE SCALE GENOMIC DNA]</scope>
    <source>
        <strain evidence="4 5">NM07_P-09</strain>
    </source>
</reference>
<dbReference type="Proteomes" id="UP000310263">
    <property type="component" value="Unassembled WGS sequence"/>
</dbReference>
<evidence type="ECO:0000256" key="1">
    <source>
        <dbReference type="SAM" id="Coils"/>
    </source>
</evidence>
<evidence type="ECO:0000256" key="3">
    <source>
        <dbReference type="SAM" id="Phobius"/>
    </source>
</evidence>
<feature type="region of interest" description="Disordered" evidence="2">
    <location>
        <begin position="81"/>
        <end position="112"/>
    </location>
</feature>
<protein>
    <submittedName>
        <fullName evidence="4">Uncharacterized protein</fullName>
    </submittedName>
</protein>
<dbReference type="RefSeq" id="WP_136011808.1">
    <property type="nucleotide sequence ID" value="NZ_SRYE01000001.1"/>
</dbReference>
<keyword evidence="5" id="KW-1185">Reference proteome</keyword>
<feature type="coiled-coil region" evidence="1">
    <location>
        <begin position="207"/>
        <end position="256"/>
    </location>
</feature>